<dbReference type="AlphaFoldDB" id="A0A8T8TEX2"/>
<name>A0A8T8TEX2_9BASI</name>
<organism evidence="2 3">
    <name type="scientific">Tilletia indica</name>
    <dbReference type="NCBI Taxonomy" id="43049"/>
    <lineage>
        <taxon>Eukaryota</taxon>
        <taxon>Fungi</taxon>
        <taxon>Dikarya</taxon>
        <taxon>Basidiomycota</taxon>
        <taxon>Ustilaginomycotina</taxon>
        <taxon>Exobasidiomycetes</taxon>
        <taxon>Tilletiales</taxon>
        <taxon>Tilletiaceae</taxon>
        <taxon>Tilletia</taxon>
    </lineage>
</organism>
<proteinExistence type="predicted"/>
<feature type="region of interest" description="Disordered" evidence="1">
    <location>
        <begin position="88"/>
        <end position="197"/>
    </location>
</feature>
<feature type="compositionally biased region" description="Basic residues" evidence="1">
    <location>
        <begin position="174"/>
        <end position="183"/>
    </location>
</feature>
<reference evidence="2" key="1">
    <citation type="submission" date="2016-04" db="EMBL/GenBank/DDBJ databases">
        <authorList>
            <person name="Nguyen H.D."/>
            <person name="Samba Siva P."/>
            <person name="Cullis J."/>
            <person name="Levesque C.A."/>
            <person name="Hambleton S."/>
        </authorList>
    </citation>
    <scope>NUCLEOTIDE SEQUENCE</scope>
    <source>
        <strain evidence="2">DAOMC 236416</strain>
    </source>
</reference>
<evidence type="ECO:0000313" key="2">
    <source>
        <dbReference type="EMBL" id="KAE8259018.1"/>
    </source>
</evidence>
<gene>
    <name evidence="2" type="ORF">A4X13_0g1282</name>
</gene>
<accession>A0A8T8TEX2</accession>
<evidence type="ECO:0000313" key="3">
    <source>
        <dbReference type="Proteomes" id="UP000077521"/>
    </source>
</evidence>
<dbReference type="EMBL" id="LWDF02000049">
    <property type="protein sequence ID" value="KAE8259018.1"/>
    <property type="molecule type" value="Genomic_DNA"/>
</dbReference>
<comment type="caution">
    <text evidence="2">The sequence shown here is derived from an EMBL/GenBank/DDBJ whole genome shotgun (WGS) entry which is preliminary data.</text>
</comment>
<sequence length="251" mass="26919">MMVNTTTDFSRSSSQNSITARLLHHVSIHLRPSLQSSGVMDEFADAHKELGAAVRRYATATAAINVRPDWPALVEDFCAQRSHTTSAAATGDVLHLNGPTPASEAPPGGSNSPPRSSSSPQFECVLLPETSRLHSTTSSPTTVVSSRDMQVRLASTQPSPPKSTLSHAPSRAPAHGKKRHTPKHVPTDSAYSPGNGNKKGQCTVCNRGWTSRYWHYTVAGVPVPKMCTACYQRAVRQTQTAKVSVLPSQLS</sequence>
<evidence type="ECO:0000256" key="1">
    <source>
        <dbReference type="SAM" id="MobiDB-lite"/>
    </source>
</evidence>
<feature type="compositionally biased region" description="Polar residues" evidence="1">
    <location>
        <begin position="153"/>
        <end position="167"/>
    </location>
</feature>
<dbReference type="Proteomes" id="UP000077521">
    <property type="component" value="Unassembled WGS sequence"/>
</dbReference>
<feature type="compositionally biased region" description="Low complexity" evidence="1">
    <location>
        <begin position="135"/>
        <end position="146"/>
    </location>
</feature>
<feature type="compositionally biased region" description="Low complexity" evidence="1">
    <location>
        <begin position="106"/>
        <end position="120"/>
    </location>
</feature>
<keyword evidence="3" id="KW-1185">Reference proteome</keyword>
<reference evidence="2" key="2">
    <citation type="journal article" date="2019" name="IMA Fungus">
        <title>Genome sequencing and comparison of five Tilletia species to identify candidate genes for the detection of regulated species infecting wheat.</title>
        <authorList>
            <person name="Nguyen H.D.T."/>
            <person name="Sultana T."/>
            <person name="Kesanakurti P."/>
            <person name="Hambleton S."/>
        </authorList>
    </citation>
    <scope>NUCLEOTIDE SEQUENCE</scope>
    <source>
        <strain evidence="2">DAOMC 236416</strain>
    </source>
</reference>
<protein>
    <submittedName>
        <fullName evidence="2">Uncharacterized protein</fullName>
    </submittedName>
</protein>